<dbReference type="InterPro" id="IPR008475">
    <property type="entry name" value="PLipase_C_C"/>
</dbReference>
<dbReference type="GO" id="GO:0034480">
    <property type="term" value="F:phosphatidylcholine phospholipase C activity"/>
    <property type="evidence" value="ECO:0007669"/>
    <property type="project" value="UniProtKB-EC"/>
</dbReference>
<comment type="similarity">
    <text evidence="1">Belongs to the bacterial phospholipase C family.</text>
</comment>
<dbReference type="InterPro" id="IPR017850">
    <property type="entry name" value="Alkaline_phosphatase_core_sf"/>
</dbReference>
<dbReference type="PANTHER" id="PTHR31956:SF1">
    <property type="entry name" value="NON-SPECIFIC PHOSPHOLIPASE C1"/>
    <property type="match status" value="1"/>
</dbReference>
<dbReference type="Pfam" id="PF04185">
    <property type="entry name" value="Phosphoesterase"/>
    <property type="match status" value="2"/>
</dbReference>
<evidence type="ECO:0000256" key="1">
    <source>
        <dbReference type="ARBA" id="ARBA00009717"/>
    </source>
</evidence>
<dbReference type="InterPro" id="IPR017767">
    <property type="entry name" value="PC-PLC"/>
</dbReference>
<dbReference type="NCBIfam" id="TIGR03396">
    <property type="entry name" value="PC_PLC"/>
    <property type="match status" value="1"/>
</dbReference>
<dbReference type="RefSeq" id="WP_148917434.1">
    <property type="nucleotide sequence ID" value="NZ_VTAV01000001.1"/>
</dbReference>
<evidence type="ECO:0000313" key="7">
    <source>
        <dbReference type="Proteomes" id="UP000322362"/>
    </source>
</evidence>
<dbReference type="AlphaFoldDB" id="A0A5D4HDS0"/>
<accession>A0A5D4HDS0</accession>
<dbReference type="Pfam" id="PF05506">
    <property type="entry name" value="PLipase_C_C"/>
    <property type="match status" value="2"/>
</dbReference>
<dbReference type="Proteomes" id="UP000322362">
    <property type="component" value="Unassembled WGS sequence"/>
</dbReference>
<feature type="domain" description="Bacterial phospholipase C C-terminal" evidence="5">
    <location>
        <begin position="635"/>
        <end position="720"/>
    </location>
</feature>
<keyword evidence="3" id="KW-0378">Hydrolase</keyword>
<feature type="coiled-coil region" evidence="4">
    <location>
        <begin position="276"/>
        <end position="334"/>
    </location>
</feature>
<feature type="domain" description="Bacterial phospholipase C C-terminal" evidence="5">
    <location>
        <begin position="732"/>
        <end position="813"/>
    </location>
</feature>
<dbReference type="PROSITE" id="PS51318">
    <property type="entry name" value="TAT"/>
    <property type="match status" value="1"/>
</dbReference>
<protein>
    <recommendedName>
        <fullName evidence="2">phospholipase C</fullName>
        <ecNumber evidence="2">3.1.4.3</ecNumber>
    </recommendedName>
</protein>
<proteinExistence type="inferred from homology"/>
<evidence type="ECO:0000256" key="4">
    <source>
        <dbReference type="SAM" id="Coils"/>
    </source>
</evidence>
<dbReference type="GO" id="GO:0016042">
    <property type="term" value="P:lipid catabolic process"/>
    <property type="evidence" value="ECO:0007669"/>
    <property type="project" value="InterPro"/>
</dbReference>
<sequence>MNNQRRDFLKKALLLTGMAGIEHTIPAAIQRALAIEPIPGSTFMDAEHVVILMQENRSFDHGFGALQGVRGFNDPRYIRLPNGNPVWFQPDKQGNTYAPFRLNLMDSKSTWMGAVPHSRHSQVDAFNAGHYDGWIEAKRVGKDYSNMPLTMGYYNRQDIPFNYALADAFTICDQHFCSAMTSTWPNRFFFWTGTVRTEQHKNAKAEMRNELPFGAGKWPTFPELLEDAGIPWKIYQNDVSCGGGFSGEERSWLASFSCNPLERFQKYNVQFSDRYVKNLSIQANKLPKEIADLEKKLQKIPREDKQYSKVQHALDQKKKVLKNAEQELKTWSQSNFDKLPQREKNLYQKAFITNKNDPDYRRLDKLQYTDHKGKKQEMDIPKGDILHQFRQDVQRGELPTVSWLIPAQRYSDHPSSPWYGSWYISEIIDILTQNPKVWQKTIFILTYDENDGYFDHIPPFTPPNPYVANSGKCSAGIDPAIEYITAEQELAEGRSKKTARTGPIGLGYRVPLIVASPWSKGGKVCSQVFDHTSTLQFLEKFLSHKFNRAIASNQISDWRRTICGDLTSIFSSVNQEKANDKLPFLNRDSYLENIHQTQHKALPTFGQLTASDLTTGKAHPHHVALMPKQENGIRPSCPLPYELYVEGKIAGEAFDLGLHVDNAIFGDRSSGAPFTVYVDGTIRQYAVKAGDTLSDRFTYTPSQGIDLHVHGPNGFFRRFKNKHKSVPVWPSLRYERQDKNFTGKIQLLLENTSHETIQLYIRDKGYGQEIREIHVAAGKRHVELVDLQASQHWYDLEITLNGYPDFLWAYAGRVETNHLGYTDPQIAQV</sequence>
<evidence type="ECO:0000313" key="6">
    <source>
        <dbReference type="EMBL" id="TYR37969.1"/>
    </source>
</evidence>
<dbReference type="PANTHER" id="PTHR31956">
    <property type="entry name" value="NON-SPECIFIC PHOSPHOLIPASE C4-RELATED"/>
    <property type="match status" value="1"/>
</dbReference>
<dbReference type="InterPro" id="IPR006311">
    <property type="entry name" value="TAT_signal"/>
</dbReference>
<name>A0A5D4HDS0_9SPHI</name>
<organism evidence="6 7">
    <name type="scientific">Sphingobacterium phlebotomi</name>
    <dbReference type="NCBI Taxonomy" id="2605433"/>
    <lineage>
        <taxon>Bacteria</taxon>
        <taxon>Pseudomonadati</taxon>
        <taxon>Bacteroidota</taxon>
        <taxon>Sphingobacteriia</taxon>
        <taxon>Sphingobacteriales</taxon>
        <taxon>Sphingobacteriaceae</taxon>
        <taxon>Sphingobacterium</taxon>
    </lineage>
</organism>
<evidence type="ECO:0000256" key="3">
    <source>
        <dbReference type="ARBA" id="ARBA00022801"/>
    </source>
</evidence>
<dbReference type="Gene3D" id="3.40.720.10">
    <property type="entry name" value="Alkaline Phosphatase, subunit A"/>
    <property type="match status" value="2"/>
</dbReference>
<dbReference type="EC" id="3.1.4.3" evidence="2"/>
<gene>
    <name evidence="6" type="ORF">FXV77_01410</name>
</gene>
<dbReference type="InterPro" id="IPR007312">
    <property type="entry name" value="Phosphoesterase"/>
</dbReference>
<reference evidence="6 7" key="1">
    <citation type="submission" date="2019-08" db="EMBL/GenBank/DDBJ databases">
        <title>Phlebobacter frassis gen. nov. sp. nov., a new member of family Sphingobacteriaceae isolated from sand fly rearing media.</title>
        <authorList>
            <person name="Kakumanu M.L."/>
            <person name="Marayati B.F."/>
            <person name="Wada-Katsumata A."/>
            <person name="Wasserberg G."/>
            <person name="Schal C."/>
            <person name="Apperson C.S."/>
            <person name="Ponnusamy L."/>
        </authorList>
    </citation>
    <scope>NUCLEOTIDE SEQUENCE [LARGE SCALE GENOMIC DNA]</scope>
    <source>
        <strain evidence="6 7">SSI9</strain>
    </source>
</reference>
<evidence type="ECO:0000256" key="2">
    <source>
        <dbReference type="ARBA" id="ARBA00012018"/>
    </source>
</evidence>
<dbReference type="EMBL" id="VTAV01000001">
    <property type="protein sequence ID" value="TYR37969.1"/>
    <property type="molecule type" value="Genomic_DNA"/>
</dbReference>
<evidence type="ECO:0000259" key="5">
    <source>
        <dbReference type="Pfam" id="PF05506"/>
    </source>
</evidence>
<comment type="caution">
    <text evidence="6">The sequence shown here is derived from an EMBL/GenBank/DDBJ whole genome shotgun (WGS) entry which is preliminary data.</text>
</comment>
<keyword evidence="4" id="KW-0175">Coiled coil</keyword>
<keyword evidence="7" id="KW-1185">Reference proteome</keyword>